<organism evidence="1">
    <name type="scientific">marine sediment metagenome</name>
    <dbReference type="NCBI Taxonomy" id="412755"/>
    <lineage>
        <taxon>unclassified sequences</taxon>
        <taxon>metagenomes</taxon>
        <taxon>ecological metagenomes</taxon>
    </lineage>
</organism>
<reference evidence="1" key="1">
    <citation type="journal article" date="2014" name="Front. Microbiol.">
        <title>High frequency of phylogenetically diverse reductive dehalogenase-homologous genes in deep subseafloor sedimentary metagenomes.</title>
        <authorList>
            <person name="Kawai M."/>
            <person name="Futagami T."/>
            <person name="Toyoda A."/>
            <person name="Takaki Y."/>
            <person name="Nishi S."/>
            <person name="Hori S."/>
            <person name="Arai W."/>
            <person name="Tsubouchi T."/>
            <person name="Morono Y."/>
            <person name="Uchiyama I."/>
            <person name="Ito T."/>
            <person name="Fujiyama A."/>
            <person name="Inagaki F."/>
            <person name="Takami H."/>
        </authorList>
    </citation>
    <scope>NUCLEOTIDE SEQUENCE</scope>
    <source>
        <strain evidence="1">Expedition CK06-06</strain>
    </source>
</reference>
<dbReference type="EMBL" id="BART01025887">
    <property type="protein sequence ID" value="GAG90980.1"/>
    <property type="molecule type" value="Genomic_DNA"/>
</dbReference>
<gene>
    <name evidence="1" type="ORF">S01H4_46343</name>
</gene>
<comment type="caution">
    <text evidence="1">The sequence shown here is derived from an EMBL/GenBank/DDBJ whole genome shotgun (WGS) entry which is preliminary data.</text>
</comment>
<sequence length="115" mass="13748">MTEMNYNYLKSTHYALFNMYSAIHINTLYRSINLFKLTYSITKNILRGLKYFLLYICKNTRLSRREKNKIVFFALSKNQHDALKPIYNILKTQSIILSYKKNHDNTVTLMPLFIP</sequence>
<dbReference type="AlphaFoldDB" id="X1B7D0"/>
<feature type="non-terminal residue" evidence="1">
    <location>
        <position position="115"/>
    </location>
</feature>
<protein>
    <submittedName>
        <fullName evidence="1">Uncharacterized protein</fullName>
    </submittedName>
</protein>
<name>X1B7D0_9ZZZZ</name>
<accession>X1B7D0</accession>
<evidence type="ECO:0000313" key="1">
    <source>
        <dbReference type="EMBL" id="GAG90980.1"/>
    </source>
</evidence>
<proteinExistence type="predicted"/>